<dbReference type="RefSeq" id="WP_022934930.1">
    <property type="nucleotide sequence ID" value="NZ_CP007154.1"/>
</dbReference>
<dbReference type="Proteomes" id="UP000019229">
    <property type="component" value="Chromosome"/>
</dbReference>
<dbReference type="Gene3D" id="3.80.10.10">
    <property type="entry name" value="Ribonuclease Inhibitor"/>
    <property type="match status" value="1"/>
</dbReference>
<dbReference type="AlphaFoldDB" id="W5USP6"/>
<dbReference type="PATRIC" id="fig|743966.3.peg.118"/>
<protein>
    <submittedName>
        <fullName evidence="1">Uncharacterized protein</fullName>
    </submittedName>
</protein>
<dbReference type="EMBL" id="CP007154">
    <property type="protein sequence ID" value="AHH45131.1"/>
    <property type="molecule type" value="Genomic_DNA"/>
</dbReference>
<dbReference type="InterPro" id="IPR032675">
    <property type="entry name" value="LRR_dom_sf"/>
</dbReference>
<organism evidence="1 2">
    <name type="scientific">Mesomycoplasma bovoculi M165/69</name>
    <dbReference type="NCBI Taxonomy" id="743966"/>
    <lineage>
        <taxon>Bacteria</taxon>
        <taxon>Bacillati</taxon>
        <taxon>Mycoplasmatota</taxon>
        <taxon>Mycoplasmoidales</taxon>
        <taxon>Metamycoplasmataceae</taxon>
        <taxon>Mesomycoplasma</taxon>
    </lineage>
</organism>
<sequence>MKNSIKNTISRANALELLQDPTYFDKDILDLSMLEISKIDDFAFSALNLKIKKLILPKTLEKIGQSAFMLNKIKSVVLPFGLKEIGESAFENNLISKLEIPSTLKMIDNSSFAFNKISKIDLESWVDKLGYDVLESNPLDELIFRKKEILLDNFAFATNEPKKVHIWGDFDLSSNSKSIEFSTLTLDFYKNFDLFENSNSLEIEFGDLFRILNSFKWINLEQIVLHNNKYTNKSDIEQIDLTFFVSNYELNKAFNLKVQLEQEFEKELKII</sequence>
<dbReference type="STRING" id="743966.MYB_00600"/>
<dbReference type="Pfam" id="PF13306">
    <property type="entry name" value="LRR_5"/>
    <property type="match status" value="1"/>
</dbReference>
<proteinExistence type="predicted"/>
<dbReference type="HOGENOM" id="CLU_1056978_0_0_14"/>
<dbReference type="InterPro" id="IPR026906">
    <property type="entry name" value="LRR_5"/>
</dbReference>
<evidence type="ECO:0000313" key="1">
    <source>
        <dbReference type="EMBL" id="AHH45131.1"/>
    </source>
</evidence>
<dbReference type="OrthoDB" id="400191at2"/>
<gene>
    <name evidence="1" type="ORF">MYB_00600</name>
</gene>
<evidence type="ECO:0000313" key="2">
    <source>
        <dbReference type="Proteomes" id="UP000019229"/>
    </source>
</evidence>
<dbReference type="KEGG" id="mbc:MYB_00600"/>
<dbReference type="eggNOG" id="COG4886">
    <property type="taxonomic scope" value="Bacteria"/>
</dbReference>
<keyword evidence="2" id="KW-1185">Reference proteome</keyword>
<reference evidence="1 2" key="1">
    <citation type="journal article" date="2014" name="Genome Announc.">
        <title>Complete Genome Sequence of Mycoplasma bovoculi Strain M165/69T (ATCC 29104).</title>
        <authorList>
            <person name="Calcutt M.J."/>
            <person name="Foecking M.F."/>
        </authorList>
    </citation>
    <scope>NUCLEOTIDE SEQUENCE [LARGE SCALE GENOMIC DNA]</scope>
    <source>
        <strain evidence="1">M165/69</strain>
    </source>
</reference>
<name>W5USP6_9BACT</name>
<accession>W5USP6</accession>